<keyword evidence="5 7" id="KW-1133">Transmembrane helix</keyword>
<keyword evidence="6 7" id="KW-0472">Membrane</keyword>
<dbReference type="GO" id="GO:0016020">
    <property type="term" value="C:membrane"/>
    <property type="evidence" value="ECO:0007669"/>
    <property type="project" value="UniProtKB-SubCell"/>
</dbReference>
<evidence type="ECO:0000256" key="5">
    <source>
        <dbReference type="ARBA" id="ARBA00022989"/>
    </source>
</evidence>
<gene>
    <name evidence="8" type="ordered locus">KVU_2386</name>
</gene>
<dbReference type="HOGENOM" id="CLU_865386_0_0_5"/>
<dbReference type="AlphaFoldDB" id="F9Y735"/>
<dbReference type="KEGG" id="kvl:KVU_2386"/>
<name>F9Y735_KETVW</name>
<keyword evidence="2" id="KW-0813">Transport</keyword>
<evidence type="ECO:0000313" key="9">
    <source>
        <dbReference type="Proteomes" id="UP000000692"/>
    </source>
</evidence>
<evidence type="ECO:0000313" key="8">
    <source>
        <dbReference type="EMBL" id="AEM42225.1"/>
    </source>
</evidence>
<evidence type="ECO:0000256" key="2">
    <source>
        <dbReference type="ARBA" id="ARBA00022448"/>
    </source>
</evidence>
<organism evidence="8 9">
    <name type="scientific">Ketogulonicigenium vulgare (strain WSH-001)</name>
    <dbReference type="NCBI Taxonomy" id="759362"/>
    <lineage>
        <taxon>Bacteria</taxon>
        <taxon>Pseudomonadati</taxon>
        <taxon>Pseudomonadota</taxon>
        <taxon>Alphaproteobacteria</taxon>
        <taxon>Rhodobacterales</taxon>
        <taxon>Roseobacteraceae</taxon>
        <taxon>Ketogulonicigenium</taxon>
    </lineage>
</organism>
<evidence type="ECO:0000256" key="4">
    <source>
        <dbReference type="ARBA" id="ARBA00022692"/>
    </source>
</evidence>
<feature type="transmembrane region" description="Helical" evidence="7">
    <location>
        <begin position="6"/>
        <end position="26"/>
    </location>
</feature>
<reference evidence="8 9" key="1">
    <citation type="journal article" date="2011" name="J. Bacteriol.">
        <title>Complete genome sequence of the industrial strain Ketogulonicigenium vulgare WSH-001.</title>
        <authorList>
            <person name="Liu L."/>
            <person name="Li Y."/>
            <person name="Zhang J."/>
            <person name="Zhou Z."/>
            <person name="Liu J."/>
            <person name="Li X."/>
            <person name="Zhou J."/>
            <person name="Du G."/>
            <person name="Wang L."/>
            <person name="Chen J."/>
        </authorList>
    </citation>
    <scope>NUCLEOTIDE SEQUENCE [LARGE SCALE GENOMIC DNA]</scope>
    <source>
        <strain evidence="8 9">WSH-001</strain>
    </source>
</reference>
<accession>F9Y735</accession>
<dbReference type="InterPro" id="IPR004776">
    <property type="entry name" value="Mem_transp_PIN-like"/>
</dbReference>
<keyword evidence="3" id="KW-1003">Cell membrane</keyword>
<keyword evidence="9" id="KW-1185">Reference proteome</keyword>
<evidence type="ECO:0000256" key="6">
    <source>
        <dbReference type="ARBA" id="ARBA00023136"/>
    </source>
</evidence>
<evidence type="ECO:0000256" key="3">
    <source>
        <dbReference type="ARBA" id="ARBA00022475"/>
    </source>
</evidence>
<feature type="transmembrane region" description="Helical" evidence="7">
    <location>
        <begin position="65"/>
        <end position="83"/>
    </location>
</feature>
<evidence type="ECO:0000256" key="1">
    <source>
        <dbReference type="ARBA" id="ARBA00004141"/>
    </source>
</evidence>
<keyword evidence="4 7" id="KW-0812">Transmembrane</keyword>
<dbReference type="PANTHER" id="PTHR36838">
    <property type="entry name" value="AUXIN EFFLUX CARRIER FAMILY PROTEIN"/>
    <property type="match status" value="1"/>
</dbReference>
<feature type="transmembrane region" description="Helical" evidence="7">
    <location>
        <begin position="38"/>
        <end position="59"/>
    </location>
</feature>
<sequence length="321" mass="33592">MLSNLSVVLPIFALILAGFMARRTGALGPNATREVNRLVVYLALPALLFDIMATADLAAVWRPGFIAAFSIGCAVVFGLTLMLRMRAGAPLADAAIDGLNASYANTGFVGFPLALAVIGAGDGPDAGRNDFDRICAVRGCDHLDRDRLANRWKSARNICPDGAVAGQKPAADRAGSGPCVHVRGLDIAAARRCVFETAGRRRLALCADRAGPVFGGQCGAKATAGGGRRMGPDRRQADWPAAGHLGGGDGLGPWRARGVSGHPAICTADRHGPFYVGGILRPQWIADRACRAENNPSFNCYNRGTVGAGLAPGRVNQRILR</sequence>
<dbReference type="eggNOG" id="COG0679">
    <property type="taxonomic scope" value="Bacteria"/>
</dbReference>
<proteinExistence type="predicted"/>
<comment type="subcellular location">
    <subcellularLocation>
        <location evidence="1">Membrane</location>
        <topology evidence="1">Multi-pass membrane protein</topology>
    </subcellularLocation>
</comment>
<evidence type="ECO:0000256" key="7">
    <source>
        <dbReference type="SAM" id="Phobius"/>
    </source>
</evidence>
<dbReference type="PANTHER" id="PTHR36838:SF3">
    <property type="entry name" value="TRANSPORTER AUXIN EFFLUX CARRIER EC FAMILY"/>
    <property type="match status" value="1"/>
</dbReference>
<dbReference type="OrthoDB" id="7329340at2"/>
<dbReference type="GO" id="GO:0055085">
    <property type="term" value="P:transmembrane transport"/>
    <property type="evidence" value="ECO:0007669"/>
    <property type="project" value="InterPro"/>
</dbReference>
<protein>
    <submittedName>
        <fullName evidence="8">Putative malonate transporter, AEC family protein</fullName>
    </submittedName>
</protein>
<dbReference type="Proteomes" id="UP000000692">
    <property type="component" value="Chromosome"/>
</dbReference>
<dbReference type="EMBL" id="CP002018">
    <property type="protein sequence ID" value="AEM42225.1"/>
    <property type="molecule type" value="Genomic_DNA"/>
</dbReference>
<dbReference type="Pfam" id="PF03547">
    <property type="entry name" value="Mem_trans"/>
    <property type="match status" value="1"/>
</dbReference>